<comment type="caution">
    <text evidence="6">The sequence shown here is derived from an EMBL/GenBank/DDBJ whole genome shotgun (WGS) entry which is preliminary data.</text>
</comment>
<dbReference type="Proteomes" id="UP001549313">
    <property type="component" value="Unassembled WGS sequence"/>
</dbReference>
<dbReference type="Pfam" id="PF07660">
    <property type="entry name" value="STN"/>
    <property type="match status" value="1"/>
</dbReference>
<reference evidence="6 7" key="1">
    <citation type="submission" date="2024-06" db="EMBL/GenBank/DDBJ databases">
        <title>Sorghum-associated microbial communities from plants grown in Nebraska, USA.</title>
        <authorList>
            <person name="Schachtman D."/>
        </authorList>
    </citation>
    <scope>NUCLEOTIDE SEQUENCE [LARGE SCALE GENOMIC DNA]</scope>
    <source>
        <strain evidence="6 7">2814</strain>
    </source>
</reference>
<feature type="chain" id="PRO_5045178492" description="Secretin/TonB short N-terminal domain-containing protein" evidence="4">
    <location>
        <begin position="28"/>
        <end position="222"/>
    </location>
</feature>
<keyword evidence="2" id="KW-0472">Membrane</keyword>
<keyword evidence="7" id="KW-1185">Reference proteome</keyword>
<keyword evidence="3" id="KW-0998">Cell outer membrane</keyword>
<keyword evidence="4" id="KW-0732">Signal</keyword>
<organism evidence="6 7">
    <name type="scientific">Brevundimonas faecalis</name>
    <dbReference type="NCBI Taxonomy" id="947378"/>
    <lineage>
        <taxon>Bacteria</taxon>
        <taxon>Pseudomonadati</taxon>
        <taxon>Pseudomonadota</taxon>
        <taxon>Alphaproteobacteria</taxon>
        <taxon>Caulobacterales</taxon>
        <taxon>Caulobacteraceae</taxon>
        <taxon>Brevundimonas</taxon>
    </lineage>
</organism>
<sequence length="222" mass="23247">MRGVTRRFWLAGMAGAAMFGVVASARASEDQDARRFDMTAQPLDQALAAFSVSTGLQMLYDSALAAGRRSTPVAGVMRPREALALMLGGTGLSARFTASGAVVIYAGSGSAVTLNPITATAAPMVGRPGANAAARAYAETVQRHVVESLRNDAALSADAYVVSIRLWVADSGAARKADILQGSGDAGRDAAFVDFASHLVFPPPPADLPQPMRIEFRVRPRR</sequence>
<evidence type="ECO:0000313" key="7">
    <source>
        <dbReference type="Proteomes" id="UP001549313"/>
    </source>
</evidence>
<dbReference type="SUPFAM" id="SSF74653">
    <property type="entry name" value="TolA/TonB C-terminal domain"/>
    <property type="match status" value="1"/>
</dbReference>
<name>A0ABV2REE5_9CAUL</name>
<accession>A0ABV2REE5</accession>
<dbReference type="EMBL" id="JBEPTF010000003">
    <property type="protein sequence ID" value="MET4684297.1"/>
    <property type="molecule type" value="Genomic_DNA"/>
</dbReference>
<gene>
    <name evidence="6" type="ORF">ABIE19_002234</name>
</gene>
<feature type="domain" description="Secretin/TonB short N-terminal" evidence="5">
    <location>
        <begin position="56"/>
        <end position="107"/>
    </location>
</feature>
<evidence type="ECO:0000256" key="2">
    <source>
        <dbReference type="ARBA" id="ARBA00023136"/>
    </source>
</evidence>
<evidence type="ECO:0000256" key="1">
    <source>
        <dbReference type="ARBA" id="ARBA00022448"/>
    </source>
</evidence>
<dbReference type="InterPro" id="IPR011662">
    <property type="entry name" value="Secretin/TonB_short_N"/>
</dbReference>
<dbReference type="Gene3D" id="3.30.1150.10">
    <property type="match status" value="1"/>
</dbReference>
<dbReference type="InterPro" id="IPR006311">
    <property type="entry name" value="TAT_signal"/>
</dbReference>
<dbReference type="SMART" id="SM00965">
    <property type="entry name" value="STN"/>
    <property type="match status" value="1"/>
</dbReference>
<feature type="signal peptide" evidence="4">
    <location>
        <begin position="1"/>
        <end position="27"/>
    </location>
</feature>
<dbReference type="Gene3D" id="3.55.50.30">
    <property type="match status" value="1"/>
</dbReference>
<proteinExistence type="predicted"/>
<evidence type="ECO:0000256" key="3">
    <source>
        <dbReference type="ARBA" id="ARBA00023237"/>
    </source>
</evidence>
<keyword evidence="1" id="KW-0813">Transport</keyword>
<dbReference type="PROSITE" id="PS51318">
    <property type="entry name" value="TAT"/>
    <property type="match status" value="1"/>
</dbReference>
<dbReference type="RefSeq" id="WP_354089267.1">
    <property type="nucleotide sequence ID" value="NZ_JBEPTF010000003.1"/>
</dbReference>
<protein>
    <recommendedName>
        <fullName evidence="5">Secretin/TonB short N-terminal domain-containing protein</fullName>
    </recommendedName>
</protein>
<evidence type="ECO:0000313" key="6">
    <source>
        <dbReference type="EMBL" id="MET4684297.1"/>
    </source>
</evidence>
<evidence type="ECO:0000259" key="5">
    <source>
        <dbReference type="SMART" id="SM00965"/>
    </source>
</evidence>
<evidence type="ECO:0000256" key="4">
    <source>
        <dbReference type="SAM" id="SignalP"/>
    </source>
</evidence>